<dbReference type="EMBL" id="JABWDY010013128">
    <property type="protein sequence ID" value="KAF5198550.1"/>
    <property type="molecule type" value="Genomic_DNA"/>
</dbReference>
<protein>
    <submittedName>
        <fullName evidence="1">Uncharacterized protein</fullName>
    </submittedName>
</protein>
<reference evidence="1 2" key="1">
    <citation type="submission" date="2020-06" db="EMBL/GenBank/DDBJ databases">
        <title>Transcriptomic and genomic resources for Thalictrum thalictroides and T. hernandezii: Facilitating candidate gene discovery in an emerging model plant lineage.</title>
        <authorList>
            <person name="Arias T."/>
            <person name="Riano-Pachon D.M."/>
            <person name="Di Stilio V.S."/>
        </authorList>
    </citation>
    <scope>NUCLEOTIDE SEQUENCE [LARGE SCALE GENOMIC DNA]</scope>
    <source>
        <strain evidence="2">cv. WT478/WT964</strain>
        <tissue evidence="1">Leaves</tissue>
    </source>
</reference>
<gene>
    <name evidence="1" type="ORF">FRX31_011855</name>
</gene>
<keyword evidence="2" id="KW-1185">Reference proteome</keyword>
<sequence length="452" mass="52314">MSSSSTGSITTEQEKMKEMEEMFKLLLKPEVEQKILERQKKIKEEEWKKCEASILQTELKYQVMEQNKELFLPAIERGENVSLRVEMNKSQMSPLLLRLVESQETRDKGEAEEKEKQETPLMQRLLEKTELLCERVRKSRGIDLGIDSKTKDESENVFTDVLNITDSNDVSVIVDFTTGDDRPWMEYFLTEFEQLEKRKEVLVGLYEEDPVHHAFVLEYNVAVVTPLRAFLVKLLVKRKVWSIVETRVVLFNLAKANKLLVFPVPGVLDICELAMSILKVYSPDGAIDLTDRFASLYRSVKAWVNRTEIFGKGKGVKDLHSQPKADRFSDKKLEKQIVRALHKKDATRFGFIVGDYMFRELSSVQKVLIPLLSVMVWPPSRFAKVVSEITGEAVKQLIYEVPELTEISLLADHKEETQFACLREKVITWVLSTTHLKEVVKPWIEDVELEKR</sequence>
<organism evidence="1 2">
    <name type="scientific">Thalictrum thalictroides</name>
    <name type="common">Rue-anemone</name>
    <name type="synonym">Anemone thalictroides</name>
    <dbReference type="NCBI Taxonomy" id="46969"/>
    <lineage>
        <taxon>Eukaryota</taxon>
        <taxon>Viridiplantae</taxon>
        <taxon>Streptophyta</taxon>
        <taxon>Embryophyta</taxon>
        <taxon>Tracheophyta</taxon>
        <taxon>Spermatophyta</taxon>
        <taxon>Magnoliopsida</taxon>
        <taxon>Ranunculales</taxon>
        <taxon>Ranunculaceae</taxon>
        <taxon>Thalictroideae</taxon>
        <taxon>Thalictrum</taxon>
    </lineage>
</organism>
<accession>A0A7J6WPP1</accession>
<dbReference type="Proteomes" id="UP000554482">
    <property type="component" value="Unassembled WGS sequence"/>
</dbReference>
<evidence type="ECO:0000313" key="2">
    <source>
        <dbReference type="Proteomes" id="UP000554482"/>
    </source>
</evidence>
<evidence type="ECO:0000313" key="1">
    <source>
        <dbReference type="EMBL" id="KAF5198550.1"/>
    </source>
</evidence>
<comment type="caution">
    <text evidence="1">The sequence shown here is derived from an EMBL/GenBank/DDBJ whole genome shotgun (WGS) entry which is preliminary data.</text>
</comment>
<proteinExistence type="predicted"/>
<name>A0A7J6WPP1_THATH</name>
<dbReference type="AlphaFoldDB" id="A0A7J6WPP1"/>